<proteinExistence type="predicted"/>
<dbReference type="AlphaFoldDB" id="A0A9X3LHT4"/>
<accession>A0A9X3LHT4</accession>
<keyword evidence="3" id="KW-1185">Reference proteome</keyword>
<gene>
    <name evidence="2" type="ORF">M9R32_13660</name>
</gene>
<evidence type="ECO:0000313" key="2">
    <source>
        <dbReference type="EMBL" id="MCZ8538238.1"/>
    </source>
</evidence>
<protein>
    <recommendedName>
        <fullName evidence="4">DUF2564 family protein</fullName>
    </recommendedName>
</protein>
<dbReference type="EMBL" id="JAMKBJ010000014">
    <property type="protein sequence ID" value="MCZ8538238.1"/>
    <property type="molecule type" value="Genomic_DNA"/>
</dbReference>
<evidence type="ECO:0000313" key="3">
    <source>
        <dbReference type="Proteomes" id="UP001152173"/>
    </source>
</evidence>
<dbReference type="Proteomes" id="UP001152173">
    <property type="component" value="Unassembled WGS sequence"/>
</dbReference>
<organism evidence="2 3">
    <name type="scientific">Paenisporosarcina quisquiliarum</name>
    <dbReference type="NCBI Taxonomy" id="365346"/>
    <lineage>
        <taxon>Bacteria</taxon>
        <taxon>Bacillati</taxon>
        <taxon>Bacillota</taxon>
        <taxon>Bacilli</taxon>
        <taxon>Bacillales</taxon>
        <taxon>Caryophanaceae</taxon>
        <taxon>Paenisporosarcina</taxon>
    </lineage>
</organism>
<feature type="compositionally biased region" description="Polar residues" evidence="1">
    <location>
        <begin position="59"/>
        <end position="77"/>
    </location>
</feature>
<reference evidence="2" key="1">
    <citation type="submission" date="2022-05" db="EMBL/GenBank/DDBJ databases">
        <authorList>
            <person name="Colautti A."/>
            <person name="Iacumin L."/>
        </authorList>
    </citation>
    <scope>NUCLEOTIDE SEQUENCE</scope>
    <source>
        <strain evidence="2">SK 55</strain>
    </source>
</reference>
<dbReference type="RefSeq" id="WP_269927312.1">
    <property type="nucleotide sequence ID" value="NZ_JAMKBJ010000014.1"/>
</dbReference>
<evidence type="ECO:0000256" key="1">
    <source>
        <dbReference type="SAM" id="MobiDB-lite"/>
    </source>
</evidence>
<name>A0A9X3LHT4_9BACL</name>
<sequence>MEDHTQMSWKEDTIIGQLTNSIENASMAVGQALTNPSEQFIHQAHEMLERADRAVENALKNQGQSDPISSLQDQLNQQKEKLNRLH</sequence>
<comment type="caution">
    <text evidence="2">The sequence shown here is derived from an EMBL/GenBank/DDBJ whole genome shotgun (WGS) entry which is preliminary data.</text>
</comment>
<feature type="region of interest" description="Disordered" evidence="1">
    <location>
        <begin position="59"/>
        <end position="86"/>
    </location>
</feature>
<evidence type="ECO:0008006" key="4">
    <source>
        <dbReference type="Google" id="ProtNLM"/>
    </source>
</evidence>